<comment type="caution">
    <text evidence="4">The sequence shown here is derived from an EMBL/GenBank/DDBJ whole genome shotgun (WGS) entry which is preliminary data.</text>
</comment>
<evidence type="ECO:0000256" key="3">
    <source>
        <dbReference type="PROSITE-ProRule" id="PRU00023"/>
    </source>
</evidence>
<dbReference type="Gene3D" id="1.25.40.20">
    <property type="entry name" value="Ankyrin repeat-containing domain"/>
    <property type="match status" value="1"/>
</dbReference>
<dbReference type="PROSITE" id="PS50088">
    <property type="entry name" value="ANK_REPEAT"/>
    <property type="match status" value="2"/>
</dbReference>
<feature type="non-terminal residue" evidence="4">
    <location>
        <position position="1"/>
    </location>
</feature>
<dbReference type="PANTHER" id="PTHR24201">
    <property type="entry name" value="ANK_REP_REGION DOMAIN-CONTAINING PROTEIN"/>
    <property type="match status" value="1"/>
</dbReference>
<dbReference type="EMBL" id="AMYB01000004">
    <property type="protein sequence ID" value="OAD03835.1"/>
    <property type="molecule type" value="Genomic_DNA"/>
</dbReference>
<feature type="repeat" description="ANK" evidence="3">
    <location>
        <begin position="38"/>
        <end position="70"/>
    </location>
</feature>
<keyword evidence="5" id="KW-1185">Reference proteome</keyword>
<feature type="repeat" description="ANK" evidence="3">
    <location>
        <begin position="72"/>
        <end position="96"/>
    </location>
</feature>
<dbReference type="Pfam" id="PF13637">
    <property type="entry name" value="Ank_4"/>
    <property type="match status" value="1"/>
</dbReference>
<evidence type="ECO:0000256" key="1">
    <source>
        <dbReference type="ARBA" id="ARBA00022737"/>
    </source>
</evidence>
<organism evidence="4 5">
    <name type="scientific">Mucor lusitanicus CBS 277.49</name>
    <dbReference type="NCBI Taxonomy" id="747725"/>
    <lineage>
        <taxon>Eukaryota</taxon>
        <taxon>Fungi</taxon>
        <taxon>Fungi incertae sedis</taxon>
        <taxon>Mucoromycota</taxon>
        <taxon>Mucoromycotina</taxon>
        <taxon>Mucoromycetes</taxon>
        <taxon>Mucorales</taxon>
        <taxon>Mucorineae</taxon>
        <taxon>Mucoraceae</taxon>
        <taxon>Mucor</taxon>
    </lineage>
</organism>
<dbReference type="PROSITE" id="PS50297">
    <property type="entry name" value="ANK_REP_REGION"/>
    <property type="match status" value="2"/>
</dbReference>
<reference evidence="4 5" key="1">
    <citation type="submission" date="2015-06" db="EMBL/GenBank/DDBJ databases">
        <title>Expansion of signal transduction pathways in fungi by whole-genome duplication.</title>
        <authorList>
            <consortium name="DOE Joint Genome Institute"/>
            <person name="Corrochano L.M."/>
            <person name="Kuo A."/>
            <person name="Marcet-Houben M."/>
            <person name="Polaino S."/>
            <person name="Salamov A."/>
            <person name="Villalobos J.M."/>
            <person name="Alvarez M.I."/>
            <person name="Avalos J."/>
            <person name="Benito E.P."/>
            <person name="Benoit I."/>
            <person name="Burger G."/>
            <person name="Camino L.P."/>
            <person name="Canovas D."/>
            <person name="Cerda-Olmedo E."/>
            <person name="Cheng J.-F."/>
            <person name="Dominguez A."/>
            <person name="Elias M."/>
            <person name="Eslava A.P."/>
            <person name="Glaser F."/>
            <person name="Grimwood J."/>
            <person name="Gutierrez G."/>
            <person name="Heitman J."/>
            <person name="Henrissat B."/>
            <person name="Iturriaga E.A."/>
            <person name="Lang B.F."/>
            <person name="Lavin J.L."/>
            <person name="Lee S."/>
            <person name="Li W."/>
            <person name="Lindquist E."/>
            <person name="Lopez-Garcia S."/>
            <person name="Luque E.M."/>
            <person name="Marcos A.T."/>
            <person name="Martin J."/>
            <person name="Mccluskey K."/>
            <person name="Medina H.R."/>
            <person name="Miralles-Duran A."/>
            <person name="Miyazaki A."/>
            <person name="Munoz-Torres E."/>
            <person name="Oguiza J.A."/>
            <person name="Ohm R."/>
            <person name="Olmedo M."/>
            <person name="Orejas M."/>
            <person name="Ortiz-Castellanos L."/>
            <person name="Pisabarro A.G."/>
            <person name="Rodriguez-Romero J."/>
            <person name="Ruiz-Herrera J."/>
            <person name="Ruiz-Vazquez R."/>
            <person name="Sanz C."/>
            <person name="Schackwitz W."/>
            <person name="Schmutz J."/>
            <person name="Shahriari M."/>
            <person name="Shelest E."/>
            <person name="Silva-Franco F."/>
            <person name="Soanes D."/>
            <person name="Syed K."/>
            <person name="Tagua V.G."/>
            <person name="Talbot N.J."/>
            <person name="Thon M."/>
            <person name="De Vries R.P."/>
            <person name="Wiebenga A."/>
            <person name="Yadav J.S."/>
            <person name="Braun E.L."/>
            <person name="Baker S."/>
            <person name="Garre V."/>
            <person name="Horwitz B."/>
            <person name="Torres-Martinez S."/>
            <person name="Idnurm A."/>
            <person name="Herrera-Estrella A."/>
            <person name="Gabaldon T."/>
            <person name="Grigoriev I.V."/>
        </authorList>
    </citation>
    <scope>NUCLEOTIDE SEQUENCE [LARGE SCALE GENOMIC DNA]</scope>
    <source>
        <strain evidence="4 5">CBS 277.49</strain>
    </source>
</reference>
<accession>A0A168LQI2</accession>
<dbReference type="OrthoDB" id="2017365at2759"/>
<name>A0A168LQI2_MUCCL</name>
<proteinExistence type="predicted"/>
<feature type="non-terminal residue" evidence="4">
    <location>
        <position position="114"/>
    </location>
</feature>
<dbReference type="STRING" id="747725.A0A168LQI2"/>
<gene>
    <name evidence="4" type="ORF">MUCCIDRAFT_124516</name>
</gene>
<dbReference type="AlphaFoldDB" id="A0A168LQI2"/>
<dbReference type="VEuPathDB" id="FungiDB:MUCCIDRAFT_124516"/>
<protein>
    <submittedName>
        <fullName evidence="4">Uncharacterized protein</fullName>
    </submittedName>
</protein>
<dbReference type="SMART" id="SM00248">
    <property type="entry name" value="ANK"/>
    <property type="match status" value="2"/>
</dbReference>
<evidence type="ECO:0000313" key="5">
    <source>
        <dbReference type="Proteomes" id="UP000077051"/>
    </source>
</evidence>
<dbReference type="InterPro" id="IPR050776">
    <property type="entry name" value="Ank_Repeat/CDKN_Inhibitor"/>
</dbReference>
<dbReference type="SUPFAM" id="SSF48403">
    <property type="entry name" value="Ankyrin repeat"/>
    <property type="match status" value="1"/>
</dbReference>
<dbReference type="Proteomes" id="UP000077051">
    <property type="component" value="Unassembled WGS sequence"/>
</dbReference>
<keyword evidence="1" id="KW-0677">Repeat</keyword>
<evidence type="ECO:0000313" key="4">
    <source>
        <dbReference type="EMBL" id="OAD03835.1"/>
    </source>
</evidence>
<sequence length="114" mass="12816">LIQAARYGKSANVEVLIKFQRGDESETPAAIFQSLLRNRRTALHYAAYFGHAETCRVLIQYDCPVDAVENLDKQTPLHYAAKNGYLDCVRVLIEEGHANPEKGDKYARNALHLA</sequence>
<keyword evidence="2 3" id="KW-0040">ANK repeat</keyword>
<dbReference type="InterPro" id="IPR002110">
    <property type="entry name" value="Ankyrin_rpt"/>
</dbReference>
<evidence type="ECO:0000256" key="2">
    <source>
        <dbReference type="ARBA" id="ARBA00023043"/>
    </source>
</evidence>
<dbReference type="InterPro" id="IPR036770">
    <property type="entry name" value="Ankyrin_rpt-contain_sf"/>
</dbReference>